<keyword evidence="3" id="KW-1185">Reference proteome</keyword>
<keyword evidence="1" id="KW-1133">Transmembrane helix</keyword>
<comment type="caution">
    <text evidence="2">The sequence shown here is derived from an EMBL/GenBank/DDBJ whole genome shotgun (WGS) entry which is preliminary data.</text>
</comment>
<evidence type="ECO:0000313" key="2">
    <source>
        <dbReference type="EMBL" id="MCU5781577.1"/>
    </source>
</evidence>
<feature type="transmembrane region" description="Helical" evidence="1">
    <location>
        <begin position="12"/>
        <end position="29"/>
    </location>
</feature>
<keyword evidence="1" id="KW-0472">Membrane</keyword>
<feature type="transmembrane region" description="Helical" evidence="1">
    <location>
        <begin position="125"/>
        <end position="144"/>
    </location>
</feature>
<dbReference type="RefSeq" id="WP_233918262.1">
    <property type="nucleotide sequence ID" value="NZ_ARXS01000003.1"/>
</dbReference>
<sequence length="148" mass="16413">MKNEQHKEWTNTIYVAMVIAYLAASRIIISPESDGFLEGIFASSYLKALMLEPGMAPHSLYSSLKTGILISVIAIAYFTYIGSTTKIKVSSLILSILAGSKWVLEYAVLTSFLNKTTYGYDIKHYVYIVFILAVLGIVGMAIEIEENQ</sequence>
<dbReference type="Proteomes" id="UP001064106">
    <property type="component" value="Unassembled WGS sequence"/>
</dbReference>
<evidence type="ECO:0000313" key="3">
    <source>
        <dbReference type="Proteomes" id="UP001064106"/>
    </source>
</evidence>
<keyword evidence="1" id="KW-0812">Transmembrane</keyword>
<reference evidence="2" key="1">
    <citation type="submission" date="2012-09" db="EMBL/GenBank/DDBJ databases">
        <title>Genome Sequence of alkane-degrading Bacterium Alcanivorax balearicus MACL04.</title>
        <authorList>
            <person name="Lai Q."/>
            <person name="Shao Z."/>
        </authorList>
    </citation>
    <scope>NUCLEOTIDE SEQUENCE</scope>
    <source>
        <strain evidence="2">MACL04</strain>
    </source>
</reference>
<organism evidence="2 3">
    <name type="scientific">Alloalcanivorax balearicus MACL04</name>
    <dbReference type="NCBI Taxonomy" id="1177182"/>
    <lineage>
        <taxon>Bacteria</taxon>
        <taxon>Pseudomonadati</taxon>
        <taxon>Pseudomonadota</taxon>
        <taxon>Gammaproteobacteria</taxon>
        <taxon>Oceanospirillales</taxon>
        <taxon>Alcanivoracaceae</taxon>
        <taxon>Alloalcanivorax</taxon>
    </lineage>
</organism>
<gene>
    <name evidence="2" type="ORF">MA04_00877</name>
</gene>
<dbReference type="EMBL" id="ARXS01000003">
    <property type="protein sequence ID" value="MCU5781577.1"/>
    <property type="molecule type" value="Genomic_DNA"/>
</dbReference>
<feature type="transmembrane region" description="Helical" evidence="1">
    <location>
        <begin position="60"/>
        <end position="80"/>
    </location>
</feature>
<name>A0ABT2QVN0_9GAMM</name>
<evidence type="ECO:0000256" key="1">
    <source>
        <dbReference type="SAM" id="Phobius"/>
    </source>
</evidence>
<protein>
    <submittedName>
        <fullName evidence="2">Uncharacterized protein</fullName>
    </submittedName>
</protein>
<proteinExistence type="predicted"/>
<accession>A0ABT2QVN0</accession>